<keyword evidence="2" id="KW-1185">Reference proteome</keyword>
<sequence>MDGAPAQQARITQAIRTLPPEMSGFFISMDRKKHYPGNPDSGIPAMTYFTHRKRVPRGMLKAISTWFSGNDAMKESRPEWGEYYATVPGISGGEMCVSMRVRDAEGCGNVEVAVEVEITHSIDDENPVA</sequence>
<dbReference type="EMBL" id="FMUX01000001">
    <property type="protein sequence ID" value="SCX83611.1"/>
    <property type="molecule type" value="Genomic_DNA"/>
</dbReference>
<name>A0A1G5B0J2_9BACT</name>
<proteinExistence type="predicted"/>
<gene>
    <name evidence="1" type="ORF">SAMN05216233_101555</name>
</gene>
<reference evidence="1 2" key="1">
    <citation type="submission" date="2016-10" db="EMBL/GenBank/DDBJ databases">
        <authorList>
            <person name="de Groot N.N."/>
        </authorList>
    </citation>
    <scope>NUCLEOTIDE SEQUENCE [LARGE SCALE GENOMIC DNA]</scope>
    <source>
        <strain evidence="1 2">AA1</strain>
    </source>
</reference>
<evidence type="ECO:0000313" key="1">
    <source>
        <dbReference type="EMBL" id="SCX83611.1"/>
    </source>
</evidence>
<evidence type="ECO:0000313" key="2">
    <source>
        <dbReference type="Proteomes" id="UP000198870"/>
    </source>
</evidence>
<dbReference type="AlphaFoldDB" id="A0A1G5B0J2"/>
<organism evidence="1 2">
    <name type="scientific">Desulfoluna spongiiphila</name>
    <dbReference type="NCBI Taxonomy" id="419481"/>
    <lineage>
        <taxon>Bacteria</taxon>
        <taxon>Pseudomonadati</taxon>
        <taxon>Thermodesulfobacteriota</taxon>
        <taxon>Desulfobacteria</taxon>
        <taxon>Desulfobacterales</taxon>
        <taxon>Desulfolunaceae</taxon>
        <taxon>Desulfoluna</taxon>
    </lineage>
</organism>
<dbReference type="RefSeq" id="WP_092207957.1">
    <property type="nucleotide sequence ID" value="NZ_FMUX01000001.1"/>
</dbReference>
<accession>A0A1G5B0J2</accession>
<protein>
    <submittedName>
        <fullName evidence="1">Uncharacterized protein</fullName>
    </submittedName>
</protein>
<dbReference type="Proteomes" id="UP000198870">
    <property type="component" value="Unassembled WGS sequence"/>
</dbReference>